<dbReference type="GO" id="GO:0004601">
    <property type="term" value="F:peroxidase activity"/>
    <property type="evidence" value="ECO:0007669"/>
    <property type="project" value="InterPro"/>
</dbReference>
<dbReference type="GO" id="GO:0020037">
    <property type="term" value="F:heme binding"/>
    <property type="evidence" value="ECO:0007669"/>
    <property type="project" value="InterPro"/>
</dbReference>
<organism evidence="8 9">
    <name type="scientific">Polychaeton citri CBS 116435</name>
    <dbReference type="NCBI Taxonomy" id="1314669"/>
    <lineage>
        <taxon>Eukaryota</taxon>
        <taxon>Fungi</taxon>
        <taxon>Dikarya</taxon>
        <taxon>Ascomycota</taxon>
        <taxon>Pezizomycotina</taxon>
        <taxon>Dothideomycetes</taxon>
        <taxon>Dothideomycetidae</taxon>
        <taxon>Capnodiales</taxon>
        <taxon>Capnodiaceae</taxon>
        <taxon>Polychaeton</taxon>
    </lineage>
</organism>
<dbReference type="GO" id="GO:0004497">
    <property type="term" value="F:monooxygenase activity"/>
    <property type="evidence" value="ECO:0007669"/>
    <property type="project" value="InterPro"/>
</dbReference>
<dbReference type="InterPro" id="IPR019791">
    <property type="entry name" value="Haem_peroxidase_animal"/>
</dbReference>
<keyword evidence="9" id="KW-1185">Reference proteome</keyword>
<dbReference type="SUPFAM" id="SSF48113">
    <property type="entry name" value="Heme-dependent peroxidases"/>
    <property type="match status" value="1"/>
</dbReference>
<dbReference type="GO" id="GO:0006631">
    <property type="term" value="P:fatty acid metabolic process"/>
    <property type="evidence" value="ECO:0007669"/>
    <property type="project" value="UniProtKB-ARBA"/>
</dbReference>
<keyword evidence="6" id="KW-0349">Heme</keyword>
<dbReference type="GO" id="GO:0016705">
    <property type="term" value="F:oxidoreductase activity, acting on paired donors, with incorporation or reduction of molecular oxygen"/>
    <property type="evidence" value="ECO:0007669"/>
    <property type="project" value="InterPro"/>
</dbReference>
<feature type="compositionally biased region" description="Polar residues" evidence="7">
    <location>
        <begin position="17"/>
        <end position="32"/>
    </location>
</feature>
<dbReference type="PRINTS" id="PR00457">
    <property type="entry name" value="ANPEROXIDASE"/>
</dbReference>
<evidence type="ECO:0000256" key="5">
    <source>
        <dbReference type="ARBA" id="ARBA00023004"/>
    </source>
</evidence>
<dbReference type="GO" id="GO:0006979">
    <property type="term" value="P:response to oxidative stress"/>
    <property type="evidence" value="ECO:0007669"/>
    <property type="project" value="InterPro"/>
</dbReference>
<reference evidence="8" key="1">
    <citation type="journal article" date="2020" name="Stud. Mycol.">
        <title>101 Dothideomycetes genomes: a test case for predicting lifestyles and emergence of pathogens.</title>
        <authorList>
            <person name="Haridas S."/>
            <person name="Albert R."/>
            <person name="Binder M."/>
            <person name="Bloem J."/>
            <person name="Labutti K."/>
            <person name="Salamov A."/>
            <person name="Andreopoulos B."/>
            <person name="Baker S."/>
            <person name="Barry K."/>
            <person name="Bills G."/>
            <person name="Bluhm B."/>
            <person name="Cannon C."/>
            <person name="Castanera R."/>
            <person name="Culley D."/>
            <person name="Daum C."/>
            <person name="Ezra D."/>
            <person name="Gonzalez J."/>
            <person name="Henrissat B."/>
            <person name="Kuo A."/>
            <person name="Liang C."/>
            <person name="Lipzen A."/>
            <person name="Lutzoni F."/>
            <person name="Magnuson J."/>
            <person name="Mondo S."/>
            <person name="Nolan M."/>
            <person name="Ohm R."/>
            <person name="Pangilinan J."/>
            <person name="Park H.-J."/>
            <person name="Ramirez L."/>
            <person name="Alfaro M."/>
            <person name="Sun H."/>
            <person name="Tritt A."/>
            <person name="Yoshinaga Y."/>
            <person name="Zwiers L.-H."/>
            <person name="Turgeon B."/>
            <person name="Goodwin S."/>
            <person name="Spatafora J."/>
            <person name="Crous P."/>
            <person name="Grigoriev I."/>
        </authorList>
    </citation>
    <scope>NUCLEOTIDE SEQUENCE</scope>
    <source>
        <strain evidence="8">CBS 116435</strain>
    </source>
</reference>
<dbReference type="Pfam" id="PF03098">
    <property type="entry name" value="An_peroxidase"/>
    <property type="match status" value="2"/>
</dbReference>
<evidence type="ECO:0000313" key="9">
    <source>
        <dbReference type="Proteomes" id="UP000799441"/>
    </source>
</evidence>
<name>A0A9P4Q108_9PEZI</name>
<comment type="caution">
    <text evidence="8">The sequence shown here is derived from an EMBL/GenBank/DDBJ whole genome shotgun (WGS) entry which is preliminary data.</text>
</comment>
<dbReference type="InterPro" id="IPR001128">
    <property type="entry name" value="Cyt_P450"/>
</dbReference>
<dbReference type="PANTHER" id="PTHR11903">
    <property type="entry name" value="PROSTAGLANDIN G/H SYNTHASE"/>
    <property type="match status" value="1"/>
</dbReference>
<sequence>MSILDRVLSKRRKSHAASKQANGQSNGQSNGQTNGTASSSAAANGSSSARATGSTNGATNGVKTNGAAAKAPLTPVLEKKPLYPSGKSENEAQGRYPDPPDHGESTKDIKEALDSFTGLVSHMMRPLPDQTGNGKYIEHEEHASWFQNLKTFGIKDMKTLKDKLMVGDGPVDDKTMLMERVIQLVVDMPDNSLQRNELTNQFVDQLFNTLQHPPLSYLGDQFKYRQADGSYNNVMYPHLGAANTPYARTVYPETIQPGARPDPGLIFDSLFAREKFEPHPNKNSSIIFYWASLVIHDLFQTDHADYNNSQTSSYLDLSPLYGDTQEDQDTIRTFKDGKLKPDCFAEHRLLLFPPGCGVLLIMFNRFHNYVAEQLALINEGGRFNKPREGLSPQAAEKAWKKHDNDLFQTARLVTSGLYMNITLIDYVRTIVNVTRSNSTWTLDPRVKMGDTLFNGDGTPRGIGNQVSAEFNLVYRWHSAISEKDEKWTQGLFKKIWGKPAEEITEPELLMGMHKLEMAMPADPHERDFNGLKRDENGCYNDDELVEIITSSIEDVAGRFGPNHVPKALKCIEILGMKQARMWDVASLNEFRKFFGLKAHETFEDINPDPKVADQFRHLYEQPDRVELYPGLVAEAAKQPMHSGGELSDPGVGICPTYTISRAILSDAVALVRGDRFYTIDYHPKNLTNWGFSEVQYDMNVEQGCSFYKLFIRAFPEHFEPNSIYAHHPMTIPEENRNIMRVLGRESHYSWARPRRIPKRVSIQAYSGVTQIMKDNKTFEVINDVPFTYLYGPRAKRFMLCGDGKYFTDQKSIMQKALYRDGWHEQVKEFYEFITLKLLKEKSCKIAGINQIDMTRDVGNLAHTHFVANVFSLPLKTVEHPRGVYSEQELYLVMAAQFVFLFFDVDPVKSFPLALGTYKVTQQLAALVLANVNFVSKTGWLAGITDRFHQETTPLKDYGVHMVRKLLESGLDAEEVVHAHILGTAGAMVANQSQVFTQILEYYMQEGHQHWPEIQRLADQNTTEAEEKLLRYCLEANRLKTTFGGYRRAACDATINDTGFQGYVDVKKGDKVFMSFVKASRDPSIFPEPDTVRLDRDLGSYVHYGMGQHRCLGESVSKVALTAMLKTVARLKNLRPAPGPQGQIKKVDRGEGFYAYMTEDWGKMFPFPLTWKMHFDGEVPEK</sequence>
<keyword evidence="5 6" id="KW-0408">Iron</keyword>
<evidence type="ECO:0000256" key="4">
    <source>
        <dbReference type="ARBA" id="ARBA00023002"/>
    </source>
</evidence>
<keyword evidence="2 6" id="KW-0479">Metal-binding</keyword>
<feature type="compositionally biased region" description="Basic and acidic residues" evidence="7">
    <location>
        <begin position="88"/>
        <end position="107"/>
    </location>
</feature>
<evidence type="ECO:0000256" key="2">
    <source>
        <dbReference type="ARBA" id="ARBA00022723"/>
    </source>
</evidence>
<dbReference type="Gene3D" id="1.10.630.10">
    <property type="entry name" value="Cytochrome P450"/>
    <property type="match status" value="1"/>
</dbReference>
<dbReference type="CDD" id="cd20612">
    <property type="entry name" value="CYP_LDS-like_C"/>
    <property type="match status" value="1"/>
</dbReference>
<evidence type="ECO:0000313" key="8">
    <source>
        <dbReference type="EMBL" id="KAF2716107.1"/>
    </source>
</evidence>
<keyword evidence="4" id="KW-0560">Oxidoreductase</keyword>
<dbReference type="InterPro" id="IPR034812">
    <property type="entry name" value="Ppo-like_N"/>
</dbReference>
<dbReference type="Gene3D" id="1.10.640.10">
    <property type="entry name" value="Haem peroxidase domain superfamily, animal type"/>
    <property type="match status" value="1"/>
</dbReference>
<dbReference type="PROSITE" id="PS50292">
    <property type="entry name" value="PEROXIDASE_3"/>
    <property type="match status" value="1"/>
</dbReference>
<evidence type="ECO:0000256" key="1">
    <source>
        <dbReference type="ARBA" id="ARBA00011881"/>
    </source>
</evidence>
<dbReference type="InterPro" id="IPR050783">
    <property type="entry name" value="Oxylipin_biosynth_metab"/>
</dbReference>
<dbReference type="Pfam" id="PF00067">
    <property type="entry name" value="p450"/>
    <property type="match status" value="1"/>
</dbReference>
<dbReference type="InterPro" id="IPR036396">
    <property type="entry name" value="Cyt_P450_sf"/>
</dbReference>
<accession>A0A9P4Q108</accession>
<feature type="binding site" description="axial binding residue" evidence="6">
    <location>
        <position position="477"/>
    </location>
    <ligand>
        <name>heme b</name>
        <dbReference type="ChEBI" id="CHEBI:60344"/>
    </ligand>
    <ligandPart>
        <name>Fe</name>
        <dbReference type="ChEBI" id="CHEBI:18248"/>
    </ligandPart>
</feature>
<dbReference type="CDD" id="cd09817">
    <property type="entry name" value="linoleate_diol_synthase_like"/>
    <property type="match status" value="1"/>
</dbReference>
<proteinExistence type="predicted"/>
<dbReference type="AlphaFoldDB" id="A0A9P4Q108"/>
<dbReference type="EMBL" id="MU003895">
    <property type="protein sequence ID" value="KAF2716107.1"/>
    <property type="molecule type" value="Genomic_DNA"/>
</dbReference>
<dbReference type="OrthoDB" id="823504at2759"/>
<dbReference type="PANTHER" id="PTHR11903:SF13">
    <property type="entry name" value="LINOLEATE 10R-LIPOXYGENASE"/>
    <property type="match status" value="1"/>
</dbReference>
<dbReference type="GO" id="GO:0051213">
    <property type="term" value="F:dioxygenase activity"/>
    <property type="evidence" value="ECO:0007669"/>
    <property type="project" value="UniProtKB-KW"/>
</dbReference>
<gene>
    <name evidence="8" type="ORF">K431DRAFT_308053</name>
</gene>
<comment type="subunit">
    <text evidence="1">Homotetramer.</text>
</comment>
<evidence type="ECO:0000256" key="7">
    <source>
        <dbReference type="SAM" id="MobiDB-lite"/>
    </source>
</evidence>
<feature type="compositionally biased region" description="Low complexity" evidence="7">
    <location>
        <begin position="33"/>
        <end position="61"/>
    </location>
</feature>
<feature type="region of interest" description="Disordered" evidence="7">
    <location>
        <begin position="1"/>
        <end position="107"/>
    </location>
</feature>
<dbReference type="InterPro" id="IPR010255">
    <property type="entry name" value="Haem_peroxidase_sf"/>
</dbReference>
<evidence type="ECO:0000256" key="3">
    <source>
        <dbReference type="ARBA" id="ARBA00022964"/>
    </source>
</evidence>
<evidence type="ECO:0000256" key="6">
    <source>
        <dbReference type="PIRSR" id="PIRSR619791-2"/>
    </source>
</evidence>
<dbReference type="GO" id="GO:0005506">
    <property type="term" value="F:iron ion binding"/>
    <property type="evidence" value="ECO:0007669"/>
    <property type="project" value="InterPro"/>
</dbReference>
<protein>
    <submittedName>
        <fullName evidence="8">Fatty acid oxygenase</fullName>
    </submittedName>
</protein>
<dbReference type="SUPFAM" id="SSF48264">
    <property type="entry name" value="Cytochrome P450"/>
    <property type="match status" value="1"/>
</dbReference>
<dbReference type="Proteomes" id="UP000799441">
    <property type="component" value="Unassembled WGS sequence"/>
</dbReference>
<dbReference type="InterPro" id="IPR037120">
    <property type="entry name" value="Haem_peroxidase_sf_animal"/>
</dbReference>
<keyword evidence="3" id="KW-0223">Dioxygenase</keyword>